<comment type="caution">
    <text evidence="7">The sequence shown here is derived from an EMBL/GenBank/DDBJ whole genome shotgun (WGS) entry which is preliminary data.</text>
</comment>
<dbReference type="Gene3D" id="3.40.1280.10">
    <property type="match status" value="1"/>
</dbReference>
<dbReference type="CDD" id="cd18081">
    <property type="entry name" value="RlmH-like"/>
    <property type="match status" value="1"/>
</dbReference>
<comment type="function">
    <text evidence="6">Specifically methylates the pseudouridine at position 1915 (m3Psi1915) in 23S rRNA.</text>
</comment>
<evidence type="ECO:0000313" key="7">
    <source>
        <dbReference type="EMBL" id="OCT16413.1"/>
    </source>
</evidence>
<dbReference type="NCBIfam" id="NF000985">
    <property type="entry name" value="PRK00103.1-3"/>
    <property type="match status" value="1"/>
</dbReference>
<dbReference type="HAMAP" id="MF_00658">
    <property type="entry name" value="23SrRNA_methyltr_H"/>
    <property type="match status" value="1"/>
</dbReference>
<dbReference type="EC" id="2.1.1.177" evidence="6"/>
<evidence type="ECO:0000256" key="2">
    <source>
        <dbReference type="ARBA" id="ARBA00022603"/>
    </source>
</evidence>
<dbReference type="OrthoDB" id="9806643at2"/>
<evidence type="ECO:0000256" key="1">
    <source>
        <dbReference type="ARBA" id="ARBA00022552"/>
    </source>
</evidence>
<keyword evidence="3 6" id="KW-0808">Transferase</keyword>
<dbReference type="InterPro" id="IPR029028">
    <property type="entry name" value="Alpha/beta_knot_MTases"/>
</dbReference>
<feature type="binding site" evidence="6">
    <location>
        <position position="108"/>
    </location>
    <ligand>
        <name>S-adenosyl-L-methionine</name>
        <dbReference type="ChEBI" id="CHEBI:59789"/>
    </ligand>
</feature>
<dbReference type="PANTHER" id="PTHR33603">
    <property type="entry name" value="METHYLTRANSFERASE"/>
    <property type="match status" value="1"/>
</dbReference>
<keyword evidence="6" id="KW-0963">Cytoplasm</keyword>
<comment type="similarity">
    <text evidence="5 6">Belongs to the RNA methyltransferase RlmH family.</text>
</comment>
<reference evidence="8" key="1">
    <citation type="submission" date="2016-05" db="EMBL/GenBank/DDBJ databases">
        <title>Paenibacillus oryzae. sp. nov., isolated from the rice root.</title>
        <authorList>
            <person name="Zhang J."/>
            <person name="Zhang X."/>
        </authorList>
    </citation>
    <scope>NUCLEOTIDE SEQUENCE [LARGE SCALE GENOMIC DNA]</scope>
    <source>
        <strain evidence="8">KCTC13222</strain>
    </source>
</reference>
<comment type="subcellular location">
    <subcellularLocation>
        <location evidence="6">Cytoplasm</location>
    </subcellularLocation>
</comment>
<dbReference type="AlphaFoldDB" id="A0A1C1A769"/>
<dbReference type="EMBL" id="LYPC01000011">
    <property type="protein sequence ID" value="OCT16413.1"/>
    <property type="molecule type" value="Genomic_DNA"/>
</dbReference>
<proteinExistence type="inferred from homology"/>
<evidence type="ECO:0000256" key="4">
    <source>
        <dbReference type="ARBA" id="ARBA00022691"/>
    </source>
</evidence>
<keyword evidence="8" id="KW-1185">Reference proteome</keyword>
<gene>
    <name evidence="6" type="primary">rlmH</name>
    <name evidence="7" type="ORF">A8709_03005</name>
</gene>
<feature type="binding site" evidence="6">
    <location>
        <position position="76"/>
    </location>
    <ligand>
        <name>S-adenosyl-L-methionine</name>
        <dbReference type="ChEBI" id="CHEBI:59789"/>
    </ligand>
</feature>
<dbReference type="RefSeq" id="WP_065851185.1">
    <property type="nucleotide sequence ID" value="NZ_LYPC01000011.1"/>
</dbReference>
<dbReference type="STRING" id="512399.A8709_03005"/>
<protein>
    <recommendedName>
        <fullName evidence="6">Ribosomal RNA large subunit methyltransferase H</fullName>
        <ecNumber evidence="6">2.1.1.177</ecNumber>
    </recommendedName>
    <alternativeName>
        <fullName evidence="6">23S rRNA (pseudouridine1915-N3)-methyltransferase</fullName>
    </alternativeName>
    <alternativeName>
        <fullName evidence="6">23S rRNA m3Psi1915 methyltransferase</fullName>
    </alternativeName>
    <alternativeName>
        <fullName evidence="6">rRNA (pseudouridine-N3-)-methyltransferase RlmH</fullName>
    </alternativeName>
</protein>
<dbReference type="GO" id="GO:0070038">
    <property type="term" value="F:rRNA (pseudouridine-N3-)-methyltransferase activity"/>
    <property type="evidence" value="ECO:0007669"/>
    <property type="project" value="UniProtKB-UniRule"/>
</dbReference>
<dbReference type="GO" id="GO:0005737">
    <property type="term" value="C:cytoplasm"/>
    <property type="evidence" value="ECO:0007669"/>
    <property type="project" value="UniProtKB-SubCell"/>
</dbReference>
<keyword evidence="2 6" id="KW-0489">Methyltransferase</keyword>
<dbReference type="SUPFAM" id="SSF75217">
    <property type="entry name" value="alpha/beta knot"/>
    <property type="match status" value="1"/>
</dbReference>
<feature type="binding site" evidence="6">
    <location>
        <begin position="127"/>
        <end position="132"/>
    </location>
    <ligand>
        <name>S-adenosyl-L-methionine</name>
        <dbReference type="ChEBI" id="CHEBI:59789"/>
    </ligand>
</feature>
<comment type="catalytic activity">
    <reaction evidence="6">
        <text>pseudouridine(1915) in 23S rRNA + S-adenosyl-L-methionine = N(3)-methylpseudouridine(1915) in 23S rRNA + S-adenosyl-L-homocysteine + H(+)</text>
        <dbReference type="Rhea" id="RHEA:42752"/>
        <dbReference type="Rhea" id="RHEA-COMP:10221"/>
        <dbReference type="Rhea" id="RHEA-COMP:10222"/>
        <dbReference type="ChEBI" id="CHEBI:15378"/>
        <dbReference type="ChEBI" id="CHEBI:57856"/>
        <dbReference type="ChEBI" id="CHEBI:59789"/>
        <dbReference type="ChEBI" id="CHEBI:65314"/>
        <dbReference type="ChEBI" id="CHEBI:74486"/>
        <dbReference type="EC" id="2.1.1.177"/>
    </reaction>
</comment>
<dbReference type="InterPro" id="IPR029026">
    <property type="entry name" value="tRNA_m1G_MTases_N"/>
</dbReference>
<dbReference type="InterPro" id="IPR003742">
    <property type="entry name" value="RlmH-like"/>
</dbReference>
<keyword evidence="4 6" id="KW-0949">S-adenosyl-L-methionine</keyword>
<accession>A0A1C1A769</accession>
<organism evidence="7 8">
    <name type="scientific">Paenibacillus pectinilyticus</name>
    <dbReference type="NCBI Taxonomy" id="512399"/>
    <lineage>
        <taxon>Bacteria</taxon>
        <taxon>Bacillati</taxon>
        <taxon>Bacillota</taxon>
        <taxon>Bacilli</taxon>
        <taxon>Bacillales</taxon>
        <taxon>Paenibacillaceae</taxon>
        <taxon>Paenibacillus</taxon>
    </lineage>
</organism>
<evidence type="ECO:0000256" key="6">
    <source>
        <dbReference type="HAMAP-Rule" id="MF_00658"/>
    </source>
</evidence>
<dbReference type="NCBIfam" id="TIGR00246">
    <property type="entry name" value="tRNA_RlmH_YbeA"/>
    <property type="match status" value="1"/>
</dbReference>
<dbReference type="PANTHER" id="PTHR33603:SF1">
    <property type="entry name" value="RIBOSOMAL RNA LARGE SUBUNIT METHYLTRANSFERASE H"/>
    <property type="match status" value="1"/>
</dbReference>
<keyword evidence="1 6" id="KW-0698">rRNA processing</keyword>
<evidence type="ECO:0000313" key="8">
    <source>
        <dbReference type="Proteomes" id="UP000093309"/>
    </source>
</evidence>
<dbReference type="Pfam" id="PF02590">
    <property type="entry name" value="SPOUT_MTase"/>
    <property type="match status" value="1"/>
</dbReference>
<sequence length="159" mass="17977">MHIQILTVGKLKERYLVDGIAEYVKRLGPYAKMQMIEVPDEKAPENMSPAEEQQVKVKEGERLLAKLGADVYVVALAIDGEMWTSEQLASSLDKLATYGRSQVAFVIGGSLGLSSELLRRADMRLSFGRMTLPHQLMRLVLVEQIYRAMRINRGEPYHK</sequence>
<evidence type="ECO:0000256" key="3">
    <source>
        <dbReference type="ARBA" id="ARBA00022679"/>
    </source>
</evidence>
<evidence type="ECO:0000256" key="5">
    <source>
        <dbReference type="ARBA" id="ARBA00038303"/>
    </source>
</evidence>
<dbReference type="PIRSF" id="PIRSF004505">
    <property type="entry name" value="MT_bac"/>
    <property type="match status" value="1"/>
</dbReference>
<name>A0A1C1A769_9BACL</name>
<comment type="subunit">
    <text evidence="6">Homodimer.</text>
</comment>
<dbReference type="Proteomes" id="UP000093309">
    <property type="component" value="Unassembled WGS sequence"/>
</dbReference>